<feature type="domain" description="LTD" evidence="2">
    <location>
        <begin position="21"/>
        <end position="123"/>
    </location>
</feature>
<dbReference type="SUPFAM" id="SSF74853">
    <property type="entry name" value="Lamin A/C globular tail domain"/>
    <property type="match status" value="1"/>
</dbReference>
<evidence type="ECO:0000313" key="3">
    <source>
        <dbReference type="EMBL" id="SVB92882.1"/>
    </source>
</evidence>
<feature type="non-terminal residue" evidence="3">
    <location>
        <position position="149"/>
    </location>
</feature>
<protein>
    <recommendedName>
        <fullName evidence="2">LTD domain-containing protein</fullName>
    </recommendedName>
</protein>
<accession>A0A382I0M2</accession>
<dbReference type="AlphaFoldDB" id="A0A382I0M2"/>
<evidence type="ECO:0000256" key="1">
    <source>
        <dbReference type="SAM" id="MobiDB-lite"/>
    </source>
</evidence>
<dbReference type="Pfam" id="PF00932">
    <property type="entry name" value="LTD"/>
    <property type="match status" value="1"/>
</dbReference>
<dbReference type="EMBL" id="UINC01064326">
    <property type="protein sequence ID" value="SVB92882.1"/>
    <property type="molecule type" value="Genomic_DNA"/>
</dbReference>
<feature type="region of interest" description="Disordered" evidence="1">
    <location>
        <begin position="130"/>
        <end position="149"/>
    </location>
</feature>
<proteinExistence type="predicted"/>
<evidence type="ECO:0000259" key="2">
    <source>
        <dbReference type="Pfam" id="PF00932"/>
    </source>
</evidence>
<gene>
    <name evidence="3" type="ORF">METZ01_LOCUS245736</name>
</gene>
<dbReference type="InterPro" id="IPR036415">
    <property type="entry name" value="Lamin_tail_dom_sf"/>
</dbReference>
<dbReference type="InterPro" id="IPR001322">
    <property type="entry name" value="Lamin_tail_dom"/>
</dbReference>
<sequence length="149" mass="16330">MNFIRGLIYLSPIFLFGDLDHLIFSELVLTPSNSEYVKITNPTDSDIDLSNYYLTDGTDIGNGEFYYQLPSGTNYWSGSSSDFICRFPSGYTISAGVSITVSLRDSSKYASEFGENADLTLNDDLLDAVDDENTKGNSAAPKLGNTNET</sequence>
<dbReference type="Gene3D" id="2.60.40.1260">
    <property type="entry name" value="Lamin Tail domain"/>
    <property type="match status" value="1"/>
</dbReference>
<name>A0A382I0M2_9ZZZZ</name>
<organism evidence="3">
    <name type="scientific">marine metagenome</name>
    <dbReference type="NCBI Taxonomy" id="408172"/>
    <lineage>
        <taxon>unclassified sequences</taxon>
        <taxon>metagenomes</taxon>
        <taxon>ecological metagenomes</taxon>
    </lineage>
</organism>
<reference evidence="3" key="1">
    <citation type="submission" date="2018-05" db="EMBL/GenBank/DDBJ databases">
        <authorList>
            <person name="Lanie J.A."/>
            <person name="Ng W.-L."/>
            <person name="Kazmierczak K.M."/>
            <person name="Andrzejewski T.M."/>
            <person name="Davidsen T.M."/>
            <person name="Wayne K.J."/>
            <person name="Tettelin H."/>
            <person name="Glass J.I."/>
            <person name="Rusch D."/>
            <person name="Podicherti R."/>
            <person name="Tsui H.-C.T."/>
            <person name="Winkler M.E."/>
        </authorList>
    </citation>
    <scope>NUCLEOTIDE SEQUENCE</scope>
</reference>